<sequence length="131" mass="15203">MRGVCVHLRICQLFEEIEFRLRSNACVTACHSLLAPSSHFKLDRRMRRFAPNLKCKLQIREEQSSSKFQIFTSANSLDKVLVKQNHLIEAFNTTRPSLSATDIAKYQKTYAKFTNKDRSSREYVSKRTTLA</sequence>
<dbReference type="STRING" id="7395.A0A1A9V5A7"/>
<proteinExistence type="predicted"/>
<accession>A0A1A9V5A7</accession>
<organism evidence="1 2">
    <name type="scientific">Glossina austeni</name>
    <name type="common">Savannah tsetse fly</name>
    <dbReference type="NCBI Taxonomy" id="7395"/>
    <lineage>
        <taxon>Eukaryota</taxon>
        <taxon>Metazoa</taxon>
        <taxon>Ecdysozoa</taxon>
        <taxon>Arthropoda</taxon>
        <taxon>Hexapoda</taxon>
        <taxon>Insecta</taxon>
        <taxon>Pterygota</taxon>
        <taxon>Neoptera</taxon>
        <taxon>Endopterygota</taxon>
        <taxon>Diptera</taxon>
        <taxon>Brachycera</taxon>
        <taxon>Muscomorpha</taxon>
        <taxon>Hippoboscoidea</taxon>
        <taxon>Glossinidae</taxon>
        <taxon>Glossina</taxon>
    </lineage>
</organism>
<dbReference type="Proteomes" id="UP000078200">
    <property type="component" value="Unassembled WGS sequence"/>
</dbReference>
<dbReference type="AlphaFoldDB" id="A0A1A9V5A7"/>
<evidence type="ECO:0000313" key="2">
    <source>
        <dbReference type="Proteomes" id="UP000078200"/>
    </source>
</evidence>
<reference evidence="1" key="1">
    <citation type="submission" date="2020-05" db="UniProtKB">
        <authorList>
            <consortium name="EnsemblMetazoa"/>
        </authorList>
    </citation>
    <scope>IDENTIFICATION</scope>
    <source>
        <strain evidence="1">TTRI</strain>
    </source>
</reference>
<name>A0A1A9V5A7_GLOAU</name>
<dbReference type="VEuPathDB" id="VectorBase:GAUT026451"/>
<protein>
    <submittedName>
        <fullName evidence="1">Uncharacterized protein</fullName>
    </submittedName>
</protein>
<evidence type="ECO:0000313" key="1">
    <source>
        <dbReference type="EnsemblMetazoa" id="GAUT026451-PA"/>
    </source>
</evidence>
<keyword evidence="2" id="KW-1185">Reference proteome</keyword>
<dbReference type="EnsemblMetazoa" id="GAUT026451-RA">
    <property type="protein sequence ID" value="GAUT026451-PA"/>
    <property type="gene ID" value="GAUT026451"/>
</dbReference>